<feature type="domain" description="ABC transmembrane type-1" evidence="7">
    <location>
        <begin position="27"/>
        <end position="207"/>
    </location>
</feature>
<feature type="transmembrane region" description="Helical" evidence="6">
    <location>
        <begin position="187"/>
        <end position="210"/>
    </location>
</feature>
<evidence type="ECO:0000313" key="9">
    <source>
        <dbReference type="Proteomes" id="UP000380867"/>
    </source>
</evidence>
<keyword evidence="3 6" id="KW-0812">Transmembrane</keyword>
<evidence type="ECO:0000256" key="5">
    <source>
        <dbReference type="ARBA" id="ARBA00023136"/>
    </source>
</evidence>
<evidence type="ECO:0000259" key="7">
    <source>
        <dbReference type="PROSITE" id="PS50928"/>
    </source>
</evidence>
<comment type="similarity">
    <text evidence="6">Belongs to the binding-protein-dependent transport system permease family.</text>
</comment>
<feature type="transmembrane region" description="Helical" evidence="6">
    <location>
        <begin position="60"/>
        <end position="81"/>
    </location>
</feature>
<dbReference type="Proteomes" id="UP000380867">
    <property type="component" value="Unassembled WGS sequence"/>
</dbReference>
<dbReference type="PANTHER" id="PTHR30177">
    <property type="entry name" value="GLYCINE BETAINE/L-PROLINE TRANSPORT SYSTEM PERMEASE PROTEIN PROW"/>
    <property type="match status" value="1"/>
</dbReference>
<proteinExistence type="inferred from homology"/>
<evidence type="ECO:0000256" key="2">
    <source>
        <dbReference type="ARBA" id="ARBA00022448"/>
    </source>
</evidence>
<evidence type="ECO:0000256" key="3">
    <source>
        <dbReference type="ARBA" id="ARBA00022692"/>
    </source>
</evidence>
<dbReference type="OrthoDB" id="5244012at2"/>
<sequence>MSVLNDTVDWLSDSANWSGDDGIPHRLTQHLEYTALTVAIAAAIAIPIGLWVGHTGRLRGLAVVSTGALRALPTLGVLTYASLFSGIGIKPAIFTLVLLAIPPLLAGAYAGLESVNRQTIDAARAIGMTEWQVLRKVEVPLALPLIIGGFRSATLQVVATATVAAYIPGPGGLGRYLIDGLAVSDYARIVGGSVVVIALALVLDGLFVILQRVALGSRPSRTPTAA</sequence>
<dbReference type="AlphaFoldDB" id="A0A5M4FAB0"/>
<evidence type="ECO:0000256" key="1">
    <source>
        <dbReference type="ARBA" id="ARBA00004141"/>
    </source>
</evidence>
<dbReference type="GO" id="GO:0005886">
    <property type="term" value="C:plasma membrane"/>
    <property type="evidence" value="ECO:0007669"/>
    <property type="project" value="UniProtKB-SubCell"/>
</dbReference>
<comment type="caution">
    <text evidence="8">The sequence shown here is derived from an EMBL/GenBank/DDBJ whole genome shotgun (WGS) entry which is preliminary data.</text>
</comment>
<dbReference type="PANTHER" id="PTHR30177:SF33">
    <property type="entry name" value="POSSIBLE OSMOPROTECTANT (GLYCINE BETAINE_CARNITINE_CHOLINE_L-PROLINE) TRANSPORT INTEGRAL MEMBRANE PROTEIN ABC TRANSPORTER PROZ"/>
    <property type="match status" value="1"/>
</dbReference>
<dbReference type="InterPro" id="IPR035906">
    <property type="entry name" value="MetI-like_sf"/>
</dbReference>
<dbReference type="CDD" id="cd06261">
    <property type="entry name" value="TM_PBP2"/>
    <property type="match status" value="1"/>
</dbReference>
<dbReference type="SUPFAM" id="SSF161098">
    <property type="entry name" value="MetI-like"/>
    <property type="match status" value="1"/>
</dbReference>
<keyword evidence="9" id="KW-1185">Reference proteome</keyword>
<organism evidence="8 9">
    <name type="scientific">Aeromicrobium ginsengisoli</name>
    <dbReference type="NCBI Taxonomy" id="363867"/>
    <lineage>
        <taxon>Bacteria</taxon>
        <taxon>Bacillati</taxon>
        <taxon>Actinomycetota</taxon>
        <taxon>Actinomycetes</taxon>
        <taxon>Propionibacteriales</taxon>
        <taxon>Nocardioidaceae</taxon>
        <taxon>Aeromicrobium</taxon>
    </lineage>
</organism>
<keyword evidence="2 6" id="KW-0813">Transport</keyword>
<reference evidence="8" key="1">
    <citation type="submission" date="2019-09" db="EMBL/GenBank/DDBJ databases">
        <authorList>
            <person name="Li J."/>
        </authorList>
    </citation>
    <scope>NUCLEOTIDE SEQUENCE [LARGE SCALE GENOMIC DNA]</scope>
    <source>
        <strain evidence="8">JCM 14732</strain>
    </source>
</reference>
<keyword evidence="4 6" id="KW-1133">Transmembrane helix</keyword>
<gene>
    <name evidence="8" type="ORF">ESP70_014110</name>
</gene>
<dbReference type="Pfam" id="PF00528">
    <property type="entry name" value="BPD_transp_1"/>
    <property type="match status" value="1"/>
</dbReference>
<evidence type="ECO:0000313" key="8">
    <source>
        <dbReference type="EMBL" id="KAA1395298.1"/>
    </source>
</evidence>
<dbReference type="EMBL" id="SDPQ02000003">
    <property type="protein sequence ID" value="KAA1395298.1"/>
    <property type="molecule type" value="Genomic_DNA"/>
</dbReference>
<dbReference type="RefSeq" id="WP_149689964.1">
    <property type="nucleotide sequence ID" value="NZ_SDPQ02000003.1"/>
</dbReference>
<evidence type="ECO:0000256" key="4">
    <source>
        <dbReference type="ARBA" id="ARBA00022989"/>
    </source>
</evidence>
<evidence type="ECO:0000256" key="6">
    <source>
        <dbReference type="RuleBase" id="RU363032"/>
    </source>
</evidence>
<dbReference type="InterPro" id="IPR000515">
    <property type="entry name" value="MetI-like"/>
</dbReference>
<dbReference type="PROSITE" id="PS50928">
    <property type="entry name" value="ABC_TM1"/>
    <property type="match status" value="1"/>
</dbReference>
<dbReference type="Gene3D" id="1.10.3720.10">
    <property type="entry name" value="MetI-like"/>
    <property type="match status" value="1"/>
</dbReference>
<keyword evidence="5 6" id="KW-0472">Membrane</keyword>
<dbReference type="InterPro" id="IPR051204">
    <property type="entry name" value="ABC_transp_perm/SBD"/>
</dbReference>
<comment type="subcellular location">
    <subcellularLocation>
        <location evidence="6">Cell membrane</location>
        <topology evidence="6">Multi-pass membrane protein</topology>
    </subcellularLocation>
    <subcellularLocation>
        <location evidence="1">Membrane</location>
        <topology evidence="1">Multi-pass membrane protein</topology>
    </subcellularLocation>
</comment>
<protein>
    <submittedName>
        <fullName evidence="8">ABC transporter permease</fullName>
    </submittedName>
</protein>
<name>A0A5M4FAB0_9ACTN</name>
<accession>A0A5M4FAB0</accession>
<dbReference type="GO" id="GO:0055085">
    <property type="term" value="P:transmembrane transport"/>
    <property type="evidence" value="ECO:0007669"/>
    <property type="project" value="InterPro"/>
</dbReference>
<feature type="transmembrane region" description="Helical" evidence="6">
    <location>
        <begin position="33"/>
        <end position="53"/>
    </location>
</feature>
<feature type="transmembrane region" description="Helical" evidence="6">
    <location>
        <begin position="93"/>
        <end position="112"/>
    </location>
</feature>
<feature type="transmembrane region" description="Helical" evidence="6">
    <location>
        <begin position="141"/>
        <end position="167"/>
    </location>
</feature>
<dbReference type="GO" id="GO:0031460">
    <property type="term" value="P:glycine betaine transport"/>
    <property type="evidence" value="ECO:0007669"/>
    <property type="project" value="TreeGrafter"/>
</dbReference>